<accession>E6U6A7</accession>
<gene>
    <name evidence="7" type="ordered locus">Ethha_1334</name>
</gene>
<feature type="transmembrane region" description="Helical" evidence="6">
    <location>
        <begin position="194"/>
        <end position="215"/>
    </location>
</feature>
<dbReference type="Proteomes" id="UP000001551">
    <property type="component" value="Chromosome"/>
</dbReference>
<dbReference type="GO" id="GO:0034755">
    <property type="term" value="P:iron ion transmembrane transport"/>
    <property type="evidence" value="ECO:0007669"/>
    <property type="project" value="TreeGrafter"/>
</dbReference>
<dbReference type="RefSeq" id="WP_013485229.1">
    <property type="nucleotide sequence ID" value="NC_014828.1"/>
</dbReference>
<keyword evidence="5 6" id="KW-0472">Membrane</keyword>
<keyword evidence="4 6" id="KW-1133">Transmembrane helix</keyword>
<evidence type="ECO:0000256" key="3">
    <source>
        <dbReference type="ARBA" id="ARBA00022692"/>
    </source>
</evidence>
<dbReference type="InterPro" id="IPR001046">
    <property type="entry name" value="NRAMP_fam"/>
</dbReference>
<dbReference type="KEGG" id="eha:Ethha_1334"/>
<dbReference type="GO" id="GO:0015086">
    <property type="term" value="F:cadmium ion transmembrane transporter activity"/>
    <property type="evidence" value="ECO:0007669"/>
    <property type="project" value="TreeGrafter"/>
</dbReference>
<evidence type="ECO:0000256" key="6">
    <source>
        <dbReference type="SAM" id="Phobius"/>
    </source>
</evidence>
<dbReference type="AlphaFoldDB" id="E6U6A7"/>
<feature type="transmembrane region" description="Helical" evidence="6">
    <location>
        <begin position="331"/>
        <end position="355"/>
    </location>
</feature>
<reference evidence="7 8" key="1">
    <citation type="submission" date="2010-12" db="EMBL/GenBank/DDBJ databases">
        <title>Complete sequence of Ethanoligenens harbinense YUAN-3.</title>
        <authorList>
            <person name="Lucas S."/>
            <person name="Copeland A."/>
            <person name="Lapidus A."/>
            <person name="Cheng J.-F."/>
            <person name="Bruce D."/>
            <person name="Goodwin L."/>
            <person name="Pitluck S."/>
            <person name="Chertkov O."/>
            <person name="Misra M."/>
            <person name="Detter J.C."/>
            <person name="Han C."/>
            <person name="Tapia R."/>
            <person name="Land M."/>
            <person name="Hauser L."/>
            <person name="Jeffries C."/>
            <person name="Kyrpides N."/>
            <person name="Ivanova N."/>
            <person name="Mikhailova N."/>
            <person name="Wang A."/>
            <person name="Mouttaki H."/>
            <person name="He Z."/>
            <person name="Zhou J."/>
            <person name="Hemme C.L."/>
            <person name="Woyke T."/>
        </authorList>
    </citation>
    <scope>NUCLEOTIDE SEQUENCE [LARGE SCALE GENOMIC DNA]</scope>
    <source>
        <strain evidence="8">DSM 18485 / JCM 12961 / CGMCC 1.5033 / YUAN-3</strain>
    </source>
</reference>
<feature type="transmembrane region" description="Helical" evidence="6">
    <location>
        <begin position="236"/>
        <end position="259"/>
    </location>
</feature>
<feature type="transmembrane region" description="Helical" evidence="6">
    <location>
        <begin position="285"/>
        <end position="310"/>
    </location>
</feature>
<comment type="subcellular location">
    <subcellularLocation>
        <location evidence="1">Membrane</location>
        <topology evidence="1">Multi-pass membrane protein</topology>
    </subcellularLocation>
</comment>
<dbReference type="GO" id="GO:0005384">
    <property type="term" value="F:manganese ion transmembrane transporter activity"/>
    <property type="evidence" value="ECO:0007669"/>
    <property type="project" value="TreeGrafter"/>
</dbReference>
<evidence type="ECO:0000256" key="5">
    <source>
        <dbReference type="ARBA" id="ARBA00023136"/>
    </source>
</evidence>
<evidence type="ECO:0000313" key="8">
    <source>
        <dbReference type="Proteomes" id="UP000001551"/>
    </source>
</evidence>
<dbReference type="STRING" id="663278.Ethha_1334"/>
<feature type="transmembrane region" description="Helical" evidence="6">
    <location>
        <begin position="127"/>
        <end position="144"/>
    </location>
</feature>
<evidence type="ECO:0000256" key="4">
    <source>
        <dbReference type="ARBA" id="ARBA00022989"/>
    </source>
</evidence>
<proteinExistence type="predicted"/>
<organism evidence="7 8">
    <name type="scientific">Ethanoligenens harbinense (strain DSM 18485 / JCM 12961 / CGMCC 1.5033 / YUAN-3)</name>
    <dbReference type="NCBI Taxonomy" id="663278"/>
    <lineage>
        <taxon>Bacteria</taxon>
        <taxon>Bacillati</taxon>
        <taxon>Bacillota</taxon>
        <taxon>Clostridia</taxon>
        <taxon>Eubacteriales</taxon>
        <taxon>Oscillospiraceae</taxon>
        <taxon>Ethanoligenens</taxon>
    </lineage>
</organism>
<feature type="transmembrane region" description="Helical" evidence="6">
    <location>
        <begin position="392"/>
        <end position="418"/>
    </location>
</feature>
<feature type="transmembrane region" description="Helical" evidence="6">
    <location>
        <begin position="97"/>
        <end position="121"/>
    </location>
</feature>
<keyword evidence="2" id="KW-0813">Transport</keyword>
<protein>
    <submittedName>
        <fullName evidence="7">Natural resistance-associated macrophage protein</fullName>
    </submittedName>
</protein>
<dbReference type="PANTHER" id="PTHR11706">
    <property type="entry name" value="SOLUTE CARRIER PROTEIN FAMILY 11 MEMBER"/>
    <property type="match status" value="1"/>
</dbReference>
<keyword evidence="3 6" id="KW-0812">Transmembrane</keyword>
<feature type="transmembrane region" description="Helical" evidence="6">
    <location>
        <begin position="156"/>
        <end position="174"/>
    </location>
</feature>
<name>E6U6A7_ETHHY</name>
<dbReference type="PANTHER" id="PTHR11706:SF33">
    <property type="entry name" value="NATURAL RESISTANCE-ASSOCIATED MACROPHAGE PROTEIN 2"/>
    <property type="match status" value="1"/>
</dbReference>
<feature type="transmembrane region" description="Helical" evidence="6">
    <location>
        <begin position="49"/>
        <end position="68"/>
    </location>
</feature>
<dbReference type="GO" id="GO:0005886">
    <property type="term" value="C:plasma membrane"/>
    <property type="evidence" value="ECO:0007669"/>
    <property type="project" value="TreeGrafter"/>
</dbReference>
<dbReference type="eggNOG" id="COG1914">
    <property type="taxonomic scope" value="Bacteria"/>
</dbReference>
<evidence type="ECO:0000256" key="2">
    <source>
        <dbReference type="ARBA" id="ARBA00022448"/>
    </source>
</evidence>
<dbReference type="NCBIfam" id="NF037982">
    <property type="entry name" value="Nramp_1"/>
    <property type="match status" value="1"/>
</dbReference>
<sequence>MRDTLKSRTKSPGKFNFLLLLGIIGPGLITANAGNDAGGIFTYASIGASYGYSMIWGLAIITISLGVVQEMNARMAVVTGKGLSDLIRENFGVKLTLFAMTILLIANFGVVIADFAGIAASLELFHVSRYISVPIAAVLIWALVSKGSYKNVEKIFLALTFVFFGYIVTCFLIKPDWLQVMHAFVTPTLKINNSFLLTFIGMIGTTITPYMQFYLQSSIVDKRMKLSELKYEKVDVWFGSIWGMAIAFFIIVCTAGTLFKKGISISSAAQAAGALAPLAGQYASVLFGIGLLGASILACSVIPLSTSYAICEAFGFESGVDNKPKDAPVFYGIYTVIIAAGAAIILIPGLSLVGISILSQQIAGILSPVILIFMVCLVNNKRIMGKYVNTKLQNILSIGTVGFIVILTFILFVVLPLMH</sequence>
<dbReference type="EMBL" id="CP002400">
    <property type="protein sequence ID" value="ADU26874.1"/>
    <property type="molecule type" value="Genomic_DNA"/>
</dbReference>
<evidence type="ECO:0000313" key="7">
    <source>
        <dbReference type="EMBL" id="ADU26874.1"/>
    </source>
</evidence>
<dbReference type="HOGENOM" id="CLU_020088_6_1_9"/>
<feature type="transmembrane region" description="Helical" evidence="6">
    <location>
        <begin position="361"/>
        <end position="380"/>
    </location>
</feature>
<dbReference type="Pfam" id="PF01566">
    <property type="entry name" value="Nramp"/>
    <property type="match status" value="1"/>
</dbReference>
<keyword evidence="8" id="KW-1185">Reference proteome</keyword>
<evidence type="ECO:0000256" key="1">
    <source>
        <dbReference type="ARBA" id="ARBA00004141"/>
    </source>
</evidence>